<proteinExistence type="predicted"/>
<evidence type="ECO:0000259" key="2">
    <source>
        <dbReference type="Pfam" id="PF15994"/>
    </source>
</evidence>
<dbReference type="InterPro" id="IPR031936">
    <property type="entry name" value="DUF4771"/>
</dbReference>
<feature type="compositionally biased region" description="Low complexity" evidence="1">
    <location>
        <begin position="1"/>
        <end position="17"/>
    </location>
</feature>
<accession>A0A8D8PJZ3</accession>
<dbReference type="Pfam" id="PF15995">
    <property type="entry name" value="DUF4771"/>
    <property type="match status" value="1"/>
</dbReference>
<dbReference type="EMBL" id="HBUE01246216">
    <property type="protein sequence ID" value="CAG6552173.1"/>
    <property type="molecule type" value="Transcribed_RNA"/>
</dbReference>
<dbReference type="PANTHER" id="PTHR41967:SF6">
    <property type="entry name" value="FI19406P1-RELATED"/>
    <property type="match status" value="1"/>
</dbReference>
<feature type="region of interest" description="Disordered" evidence="1">
    <location>
        <begin position="1"/>
        <end position="20"/>
    </location>
</feature>
<feature type="domain" description="DUF4771" evidence="3">
    <location>
        <begin position="519"/>
        <end position="669"/>
    </location>
</feature>
<dbReference type="AlphaFoldDB" id="A0A8D8PJZ3"/>
<protein>
    <submittedName>
        <fullName evidence="4">(northern house mosquito) hypothetical protein</fullName>
    </submittedName>
</protein>
<organism evidence="4">
    <name type="scientific">Culex pipiens</name>
    <name type="common">House mosquito</name>
    <dbReference type="NCBI Taxonomy" id="7175"/>
    <lineage>
        <taxon>Eukaryota</taxon>
        <taxon>Metazoa</taxon>
        <taxon>Ecdysozoa</taxon>
        <taxon>Arthropoda</taxon>
        <taxon>Hexapoda</taxon>
        <taxon>Insecta</taxon>
        <taxon>Pterygota</taxon>
        <taxon>Neoptera</taxon>
        <taxon>Endopterygota</taxon>
        <taxon>Diptera</taxon>
        <taxon>Nematocera</taxon>
        <taxon>Culicoidea</taxon>
        <taxon>Culicidae</taxon>
        <taxon>Culicinae</taxon>
        <taxon>Culicini</taxon>
        <taxon>Culex</taxon>
        <taxon>Culex</taxon>
    </lineage>
</organism>
<evidence type="ECO:0000256" key="1">
    <source>
        <dbReference type="SAM" id="MobiDB-lite"/>
    </source>
</evidence>
<evidence type="ECO:0000259" key="3">
    <source>
        <dbReference type="Pfam" id="PF15995"/>
    </source>
</evidence>
<dbReference type="InterPro" id="IPR031935">
    <property type="entry name" value="DUF4770"/>
</dbReference>
<reference evidence="4" key="1">
    <citation type="submission" date="2021-05" db="EMBL/GenBank/DDBJ databases">
        <authorList>
            <person name="Alioto T."/>
            <person name="Alioto T."/>
            <person name="Gomez Garrido J."/>
        </authorList>
    </citation>
    <scope>NUCLEOTIDE SEQUENCE</scope>
</reference>
<sequence>MDSPNSSSGRRYSGQSSNETYDERYKTAVAAYQNYMEGLQLVLSENELKMQKVLKHHSVPLWFQELSNEQVQAADALLEALRDDRDEGTHFRCRSLIRSLGVYPLCPTWVFKEAVPMSSGSDISFLWFLLGLHYSKNATNDYSINERLIMSAICHLDMMTTLRGLEEVLPPRAQEKTSQEISLSSTCHDWHRNVDHCSPYLEPLRVPDPRPKNWTGVRNFHPEAAFSLSRYAPYQDPHFIIPNEASRWFAKRTAGNQTTSFDEAVQTEEAEDPTPEVCDSAEQIVRELLNDQLGLMVRKEDERADLCRKHRDMEKRRRKLLGLITKRSEKRAKIDSAVETAQTQTDLATQKSRDAHMIKLLLRKLIDDSIASCLLTPRSNCPECWQAYEHQRKLQARAKCGCPGASKPFCFRNMLDRSKGAATLQWFFRCCRGRDVPYEFDYRKILEDDAAQPVQCPMKRAIRVALEMEREDADEGVAIDRCMKNMWRCELKLWNEQFLKGMEDVKEKETKIDFLDFPYIDSKDPVFLQQLLKRALLKLSENPKYVLATFPEAYKLPFLNAWIRNRYGVRISAKRKQEMLHESKHFWEWLIPRVTEMRWPICADLGLEGRVNWNYKRRLDETAQKHLAKFYRKFKKAQIQEGRLYWSTMDAYGTNVDRFRQVFFDYLPNCEPLVGPMVRPWQTYEHRNASVPGSDSKTRC</sequence>
<feature type="domain" description="DUF4770" evidence="2">
    <location>
        <begin position="99"/>
        <end position="251"/>
    </location>
</feature>
<dbReference type="PANTHER" id="PTHR41967">
    <property type="entry name" value="FI19406P1-RELATED"/>
    <property type="match status" value="1"/>
</dbReference>
<name>A0A8D8PJZ3_CULPI</name>
<dbReference type="EMBL" id="HBUE01353338">
    <property type="protein sequence ID" value="CAG6604479.1"/>
    <property type="molecule type" value="Transcribed_RNA"/>
</dbReference>
<evidence type="ECO:0000313" key="4">
    <source>
        <dbReference type="EMBL" id="CAG6604479.1"/>
    </source>
</evidence>
<dbReference type="Pfam" id="PF15994">
    <property type="entry name" value="DUF4770"/>
    <property type="match status" value="1"/>
</dbReference>